<feature type="region of interest" description="Disordered" evidence="1">
    <location>
        <begin position="1"/>
        <end position="63"/>
    </location>
</feature>
<feature type="non-terminal residue" evidence="2">
    <location>
        <position position="63"/>
    </location>
</feature>
<accession>A0A6J4KTW1</accession>
<evidence type="ECO:0000313" key="2">
    <source>
        <dbReference type="EMBL" id="CAA9315070.1"/>
    </source>
</evidence>
<feature type="compositionally biased region" description="Basic and acidic residues" evidence="1">
    <location>
        <begin position="24"/>
        <end position="33"/>
    </location>
</feature>
<feature type="non-terminal residue" evidence="2">
    <location>
        <position position="1"/>
    </location>
</feature>
<gene>
    <name evidence="2" type="ORF">AVDCRST_MAG90-710</name>
</gene>
<reference evidence="2" key="1">
    <citation type="submission" date="2020-02" db="EMBL/GenBank/DDBJ databases">
        <authorList>
            <person name="Meier V. D."/>
        </authorList>
    </citation>
    <scope>NUCLEOTIDE SEQUENCE</scope>
    <source>
        <strain evidence="2">AVDCRST_MAG90</strain>
    </source>
</reference>
<evidence type="ECO:0000256" key="1">
    <source>
        <dbReference type="SAM" id="MobiDB-lite"/>
    </source>
</evidence>
<protein>
    <submittedName>
        <fullName evidence="2">Uncharacterized protein</fullName>
    </submittedName>
</protein>
<feature type="compositionally biased region" description="Low complexity" evidence="1">
    <location>
        <begin position="37"/>
        <end position="47"/>
    </location>
</feature>
<proteinExistence type="predicted"/>
<organism evidence="2">
    <name type="scientific">uncultured Microvirga sp</name>
    <dbReference type="NCBI Taxonomy" id="412392"/>
    <lineage>
        <taxon>Bacteria</taxon>
        <taxon>Pseudomonadati</taxon>
        <taxon>Pseudomonadota</taxon>
        <taxon>Alphaproteobacteria</taxon>
        <taxon>Hyphomicrobiales</taxon>
        <taxon>Methylobacteriaceae</taxon>
        <taxon>Microvirga</taxon>
        <taxon>environmental samples</taxon>
    </lineage>
</organism>
<sequence>EHSRQLVRARRGRGRGRRAALRPRQHDARRQPEHLPAPDAGPRGAAARGHRGDHGRGLVAGHI</sequence>
<name>A0A6J4KTW1_9HYPH</name>
<dbReference type="AlphaFoldDB" id="A0A6J4KTW1"/>
<dbReference type="EMBL" id="CADCUC010000134">
    <property type="protein sequence ID" value="CAA9315070.1"/>
    <property type="molecule type" value="Genomic_DNA"/>
</dbReference>
<feature type="compositionally biased region" description="Basic residues" evidence="1">
    <location>
        <begin position="1"/>
        <end position="23"/>
    </location>
</feature>